<protein>
    <submittedName>
        <fullName evidence="1">Uncharacterized protein</fullName>
    </submittedName>
</protein>
<dbReference type="Proteomes" id="UP000294003">
    <property type="component" value="Unassembled WGS sequence"/>
</dbReference>
<comment type="caution">
    <text evidence="1">The sequence shown here is derived from an EMBL/GenBank/DDBJ whole genome shotgun (WGS) entry which is preliminary data.</text>
</comment>
<dbReference type="EMBL" id="QJNS01000016">
    <property type="protein sequence ID" value="RYO93777.1"/>
    <property type="molecule type" value="Genomic_DNA"/>
</dbReference>
<sequence length="272" mass="29554">MPFMGHTKPADLSSAASPHFCLVAHVNKSQQPKGDSGVALPDHKPGVFCEPNIASHNDSQFGDKIVERIQWTCVSSAQGCRDDVLERRGTNDSSDCAVASESSSGSLVQLNGSKATINGGRLRARVSQNGRPKKAFCSPSLLFQIFKHEKIIDSPLTETMVRPPPGFECFGVRKVANGLQQQAKPASTTDGYTPAPELEYLRLIGQLGYKEPFPDDLESLLCEVLAAQEARATKSPDVMGTRRSARKKLKMESKIDSVAVPYETTTYAELDD</sequence>
<evidence type="ECO:0000313" key="1">
    <source>
        <dbReference type="EMBL" id="RYO93777.1"/>
    </source>
</evidence>
<evidence type="ECO:0000313" key="2">
    <source>
        <dbReference type="Proteomes" id="UP000294003"/>
    </source>
</evidence>
<organism evidence="1 2">
    <name type="scientific">Monosporascus cannonballus</name>
    <dbReference type="NCBI Taxonomy" id="155416"/>
    <lineage>
        <taxon>Eukaryota</taxon>
        <taxon>Fungi</taxon>
        <taxon>Dikarya</taxon>
        <taxon>Ascomycota</taxon>
        <taxon>Pezizomycotina</taxon>
        <taxon>Sordariomycetes</taxon>
        <taxon>Xylariomycetidae</taxon>
        <taxon>Xylariales</taxon>
        <taxon>Xylariales incertae sedis</taxon>
        <taxon>Monosporascus</taxon>
    </lineage>
</organism>
<name>A0ABY0HHV1_9PEZI</name>
<reference evidence="1 2" key="1">
    <citation type="submission" date="2018-06" db="EMBL/GenBank/DDBJ databases">
        <title>Complete Genomes of Monosporascus.</title>
        <authorList>
            <person name="Robinson A.J."/>
            <person name="Natvig D.O."/>
        </authorList>
    </citation>
    <scope>NUCLEOTIDE SEQUENCE [LARGE SCALE GENOMIC DNA]</scope>
    <source>
        <strain evidence="1 2">CBS 609.92</strain>
    </source>
</reference>
<gene>
    <name evidence="1" type="ORF">DL762_000982</name>
</gene>
<accession>A0ABY0HHV1</accession>
<keyword evidence="2" id="KW-1185">Reference proteome</keyword>
<proteinExistence type="predicted"/>